<dbReference type="InterPro" id="IPR008538">
    <property type="entry name" value="Uma2"/>
</dbReference>
<dbReference type="InterPro" id="IPR012296">
    <property type="entry name" value="Nuclease_put_TT1808"/>
</dbReference>
<dbReference type="Pfam" id="PF05685">
    <property type="entry name" value="Uma2"/>
    <property type="match status" value="1"/>
</dbReference>
<dbReference type="AlphaFoldDB" id="A0A3M8UD28"/>
<comment type="caution">
    <text evidence="2">The sequence shown here is derived from an EMBL/GenBank/DDBJ whole genome shotgun (WGS) entry which is preliminary data.</text>
</comment>
<dbReference type="Gene3D" id="3.90.1570.10">
    <property type="entry name" value="tt1808, chain A"/>
    <property type="match status" value="1"/>
</dbReference>
<dbReference type="CDD" id="cd06260">
    <property type="entry name" value="DUF820-like"/>
    <property type="match status" value="1"/>
</dbReference>
<dbReference type="Proteomes" id="UP000275401">
    <property type="component" value="Unassembled WGS sequence"/>
</dbReference>
<dbReference type="EMBL" id="RIBZ01000656">
    <property type="protein sequence ID" value="RNG03358.1"/>
    <property type="molecule type" value="Genomic_DNA"/>
</dbReference>
<keyword evidence="2" id="KW-0255">Endonuclease</keyword>
<evidence type="ECO:0000313" key="3">
    <source>
        <dbReference type="Proteomes" id="UP000275401"/>
    </source>
</evidence>
<organism evidence="2 3">
    <name type="scientific">Streptomyces botrytidirepellens</name>
    <dbReference type="NCBI Taxonomy" id="2486417"/>
    <lineage>
        <taxon>Bacteria</taxon>
        <taxon>Bacillati</taxon>
        <taxon>Actinomycetota</taxon>
        <taxon>Actinomycetes</taxon>
        <taxon>Kitasatosporales</taxon>
        <taxon>Streptomycetaceae</taxon>
        <taxon>Streptomyces</taxon>
    </lineage>
</organism>
<keyword evidence="2" id="KW-0378">Hydrolase</keyword>
<dbReference type="PANTHER" id="PTHR35400">
    <property type="entry name" value="SLR1083 PROTEIN"/>
    <property type="match status" value="1"/>
</dbReference>
<accession>A0A3M8UD28</accession>
<dbReference type="SUPFAM" id="SSF52980">
    <property type="entry name" value="Restriction endonuclease-like"/>
    <property type="match status" value="1"/>
</dbReference>
<sequence>MPRLPGLGGRALATRRMTLNQRPNFEKRYRPHDTHTRRCPALACCAPDTVHSTDCVRGRTRTATLAEARITRGGHTMTAQMESPVQTEEMRRFEEFDAAFPDYHAEMIDGEVYVSTVVSSPHGNMVLTIASQLVSQWFVMTEVDTVYDGWHGKTLLRPDLAVAHPSYRGTRLKQFPADEIILVAEVVSESNPENDTDKKVKKYALAGIPYYLIVNPIEGKCLLYSLPSGDHYRASLETDFGEPVPIGEPIDMTLDTKALYTY</sequence>
<keyword evidence="2" id="KW-0540">Nuclease</keyword>
<protein>
    <submittedName>
        <fullName evidence="2">Uma2 family endonuclease</fullName>
    </submittedName>
</protein>
<name>A0A3M8UD28_9ACTN</name>
<gene>
    <name evidence="2" type="ORF">EEJ42_34845</name>
</gene>
<keyword evidence="3" id="KW-1185">Reference proteome</keyword>
<proteinExistence type="predicted"/>
<feature type="domain" description="Putative restriction endonuclease" evidence="1">
    <location>
        <begin position="94"/>
        <end position="244"/>
    </location>
</feature>
<dbReference type="PANTHER" id="PTHR35400:SF3">
    <property type="entry name" value="SLL1072 PROTEIN"/>
    <property type="match status" value="1"/>
</dbReference>
<evidence type="ECO:0000259" key="1">
    <source>
        <dbReference type="Pfam" id="PF05685"/>
    </source>
</evidence>
<dbReference type="InterPro" id="IPR011335">
    <property type="entry name" value="Restrct_endonuc-II-like"/>
</dbReference>
<dbReference type="GO" id="GO:0004519">
    <property type="term" value="F:endonuclease activity"/>
    <property type="evidence" value="ECO:0007669"/>
    <property type="project" value="UniProtKB-KW"/>
</dbReference>
<reference evidence="2 3" key="1">
    <citation type="submission" date="2018-11" db="EMBL/GenBank/DDBJ databases">
        <title>The Potential of Streptomyces as Biocontrol Agents against the Tomato grey mould, Botrytis cinerea (Gray mold) Frontiers in Microbiology.</title>
        <authorList>
            <person name="Li D."/>
        </authorList>
    </citation>
    <scope>NUCLEOTIDE SEQUENCE [LARGE SCALE GENOMIC DNA]</scope>
    <source>
        <strain evidence="2 3">NEAU-LD23</strain>
    </source>
</reference>
<evidence type="ECO:0000313" key="2">
    <source>
        <dbReference type="EMBL" id="RNG03358.1"/>
    </source>
</evidence>